<dbReference type="PANTHER" id="PTHR24166:SF48">
    <property type="entry name" value="PROTEIN VAPYRIN"/>
    <property type="match status" value="1"/>
</dbReference>
<feature type="repeat" description="ANK" evidence="3">
    <location>
        <begin position="158"/>
        <end position="190"/>
    </location>
</feature>
<feature type="repeat" description="ANK" evidence="3">
    <location>
        <begin position="82"/>
        <end position="114"/>
    </location>
</feature>
<keyword evidence="2 3" id="KW-0040">ANK repeat</keyword>
<gene>
    <name evidence="4" type="ORF">ACHHYP_11788</name>
</gene>
<comment type="caution">
    <text evidence="4">The sequence shown here is derived from an EMBL/GenBank/DDBJ whole genome shotgun (WGS) entry which is preliminary data.</text>
</comment>
<dbReference type="Gene3D" id="1.25.40.20">
    <property type="entry name" value="Ankyrin repeat-containing domain"/>
    <property type="match status" value="2"/>
</dbReference>
<sequence>MTYVQGQRRIPTIESSQDGTTALIVASRYGHDAVVAVFIAASADVNHPNKEGWTPLTFASRSGCDTVARLLLGAAVNQCQESGATPLFLASYNGHITTVRVLLEAGADVTQAAHARVGLPAVTGVLLATCSTQAQTPTKAPRSTLSNGEFHSFCIVKGGQTPLTQAAWHGHDDMVRFLLDANAAVNAADEVYFMTITALMWLRCTRKGIRPSTAPATKPTIVLHGCSLMPARMPLAETTSAFS</sequence>
<name>A0A1V9ZHD7_ACHHY</name>
<dbReference type="SUPFAM" id="SSF48403">
    <property type="entry name" value="Ankyrin repeat"/>
    <property type="match status" value="1"/>
</dbReference>
<evidence type="ECO:0000256" key="1">
    <source>
        <dbReference type="ARBA" id="ARBA00022737"/>
    </source>
</evidence>
<evidence type="ECO:0000256" key="3">
    <source>
        <dbReference type="PROSITE-ProRule" id="PRU00023"/>
    </source>
</evidence>
<dbReference type="PROSITE" id="PS50088">
    <property type="entry name" value="ANK_REPEAT"/>
    <property type="match status" value="3"/>
</dbReference>
<organism evidence="4 5">
    <name type="scientific">Achlya hypogyna</name>
    <name type="common">Oomycete</name>
    <name type="synonym">Protoachlya hypogyna</name>
    <dbReference type="NCBI Taxonomy" id="1202772"/>
    <lineage>
        <taxon>Eukaryota</taxon>
        <taxon>Sar</taxon>
        <taxon>Stramenopiles</taxon>
        <taxon>Oomycota</taxon>
        <taxon>Saprolegniomycetes</taxon>
        <taxon>Saprolegniales</taxon>
        <taxon>Achlyaceae</taxon>
        <taxon>Achlya</taxon>
    </lineage>
</organism>
<dbReference type="AlphaFoldDB" id="A0A1V9ZHD7"/>
<protein>
    <submittedName>
        <fullName evidence="4">Uncharacterized protein</fullName>
    </submittedName>
</protein>
<dbReference type="Pfam" id="PF12796">
    <property type="entry name" value="Ank_2"/>
    <property type="match status" value="1"/>
</dbReference>
<keyword evidence="1" id="KW-0677">Repeat</keyword>
<evidence type="ECO:0000313" key="5">
    <source>
        <dbReference type="Proteomes" id="UP000243579"/>
    </source>
</evidence>
<accession>A0A1V9ZHD7</accession>
<dbReference type="EMBL" id="JNBR01000111">
    <property type="protein sequence ID" value="OQR97405.1"/>
    <property type="molecule type" value="Genomic_DNA"/>
</dbReference>
<evidence type="ECO:0000256" key="2">
    <source>
        <dbReference type="ARBA" id="ARBA00023043"/>
    </source>
</evidence>
<dbReference type="STRING" id="1202772.A0A1V9ZHD7"/>
<dbReference type="SMART" id="SM00248">
    <property type="entry name" value="ANK"/>
    <property type="match status" value="4"/>
</dbReference>
<dbReference type="InterPro" id="IPR036770">
    <property type="entry name" value="Ankyrin_rpt-contain_sf"/>
</dbReference>
<dbReference type="PANTHER" id="PTHR24166">
    <property type="entry name" value="ROLLING PEBBLES, ISOFORM B"/>
    <property type="match status" value="1"/>
</dbReference>
<keyword evidence="5" id="KW-1185">Reference proteome</keyword>
<evidence type="ECO:0000313" key="4">
    <source>
        <dbReference type="EMBL" id="OQR97405.1"/>
    </source>
</evidence>
<feature type="repeat" description="ANK" evidence="3">
    <location>
        <begin position="18"/>
        <end position="50"/>
    </location>
</feature>
<dbReference type="Proteomes" id="UP000243579">
    <property type="component" value="Unassembled WGS sequence"/>
</dbReference>
<dbReference type="OrthoDB" id="194358at2759"/>
<dbReference type="Pfam" id="PF00023">
    <property type="entry name" value="Ank"/>
    <property type="match status" value="1"/>
</dbReference>
<dbReference type="PROSITE" id="PS50297">
    <property type="entry name" value="ANK_REP_REGION"/>
    <property type="match status" value="3"/>
</dbReference>
<proteinExistence type="predicted"/>
<dbReference type="InterPro" id="IPR002110">
    <property type="entry name" value="Ankyrin_rpt"/>
</dbReference>
<dbReference type="InterPro" id="IPR050889">
    <property type="entry name" value="Dendritic_Spine_Reg/Scaffold"/>
</dbReference>
<reference evidence="4 5" key="1">
    <citation type="journal article" date="2014" name="Genome Biol. Evol.">
        <title>The secreted proteins of Achlya hypogyna and Thraustotheca clavata identify the ancestral oomycete secretome and reveal gene acquisitions by horizontal gene transfer.</title>
        <authorList>
            <person name="Misner I."/>
            <person name="Blouin N."/>
            <person name="Leonard G."/>
            <person name="Richards T.A."/>
            <person name="Lane C.E."/>
        </authorList>
    </citation>
    <scope>NUCLEOTIDE SEQUENCE [LARGE SCALE GENOMIC DNA]</scope>
    <source>
        <strain evidence="4 5">ATCC 48635</strain>
    </source>
</reference>